<name>A0ACB8SDD9_9AGAM</name>
<evidence type="ECO:0000313" key="1">
    <source>
        <dbReference type="EMBL" id="KAI0053873.1"/>
    </source>
</evidence>
<comment type="caution">
    <text evidence="1">The sequence shown here is derived from an EMBL/GenBank/DDBJ whole genome shotgun (WGS) entry which is preliminary data.</text>
</comment>
<organism evidence="1 2">
    <name type="scientific">Auriscalpium vulgare</name>
    <dbReference type="NCBI Taxonomy" id="40419"/>
    <lineage>
        <taxon>Eukaryota</taxon>
        <taxon>Fungi</taxon>
        <taxon>Dikarya</taxon>
        <taxon>Basidiomycota</taxon>
        <taxon>Agaricomycotina</taxon>
        <taxon>Agaricomycetes</taxon>
        <taxon>Russulales</taxon>
        <taxon>Auriscalpiaceae</taxon>
        <taxon>Auriscalpium</taxon>
    </lineage>
</organism>
<gene>
    <name evidence="1" type="ORF">FA95DRAFT_1551638</name>
</gene>
<reference evidence="1" key="1">
    <citation type="submission" date="2021-02" db="EMBL/GenBank/DDBJ databases">
        <authorList>
            <consortium name="DOE Joint Genome Institute"/>
            <person name="Ahrendt S."/>
            <person name="Looney B.P."/>
            <person name="Miyauchi S."/>
            <person name="Morin E."/>
            <person name="Drula E."/>
            <person name="Courty P.E."/>
            <person name="Chicoki N."/>
            <person name="Fauchery L."/>
            <person name="Kohler A."/>
            <person name="Kuo A."/>
            <person name="Labutti K."/>
            <person name="Pangilinan J."/>
            <person name="Lipzen A."/>
            <person name="Riley R."/>
            <person name="Andreopoulos W."/>
            <person name="He G."/>
            <person name="Johnson J."/>
            <person name="Barry K.W."/>
            <person name="Grigoriev I.V."/>
            <person name="Nagy L."/>
            <person name="Hibbett D."/>
            <person name="Henrissat B."/>
            <person name="Matheny P.B."/>
            <person name="Labbe J."/>
            <person name="Martin F."/>
        </authorList>
    </citation>
    <scope>NUCLEOTIDE SEQUENCE</scope>
    <source>
        <strain evidence="1">FP105234-sp</strain>
    </source>
</reference>
<keyword evidence="2" id="KW-1185">Reference proteome</keyword>
<reference evidence="1" key="2">
    <citation type="journal article" date="2022" name="New Phytol.">
        <title>Evolutionary transition to the ectomycorrhizal habit in the genomes of a hyperdiverse lineage of mushroom-forming fungi.</title>
        <authorList>
            <person name="Looney B."/>
            <person name="Miyauchi S."/>
            <person name="Morin E."/>
            <person name="Drula E."/>
            <person name="Courty P.E."/>
            <person name="Kohler A."/>
            <person name="Kuo A."/>
            <person name="LaButti K."/>
            <person name="Pangilinan J."/>
            <person name="Lipzen A."/>
            <person name="Riley R."/>
            <person name="Andreopoulos W."/>
            <person name="He G."/>
            <person name="Johnson J."/>
            <person name="Nolan M."/>
            <person name="Tritt A."/>
            <person name="Barry K.W."/>
            <person name="Grigoriev I.V."/>
            <person name="Nagy L.G."/>
            <person name="Hibbett D."/>
            <person name="Henrissat B."/>
            <person name="Matheny P.B."/>
            <person name="Labbe J."/>
            <person name="Martin F.M."/>
        </authorList>
    </citation>
    <scope>NUCLEOTIDE SEQUENCE</scope>
    <source>
        <strain evidence="1">FP105234-sp</strain>
    </source>
</reference>
<sequence length="573" mass="60729">MPTVEDIQSYIETAEGYVYQSFVSVTAEMPMISEALHRLWVDVSRFGPAIPEIHIPGLGNFEVPPPPPPPPPPKSVLEKSADWIADHPWKASGIGASVLGLGLLVGYNALQRRHGRLRKSRGAVSTEKRQVVVVLGGDTPLALALIQGLEKSHFIVIASAATPEAAEDLEQKCNGFVRALVLDPSQPETVPIFLRSLASSLSHRFPLNAPGDPHATPASLPYIHSIVSLLSLSSPSSPPAAPLEHLHLQSDYLSYLTATHITPLQVIQALLPLLRTNPARTRDAIASGKGRKNIIFCVPAADACVGLPFAGAKAMSAAATIRAVDILRRELNVARLTGGPETSTPIDVISIDVGLVDTPLTTRRRLLAHDARRDMTSWTPSEKLAYGAAFEATLDEGFAHDVQRRPTDIRDFVNSAVDVVTYGHMRSISIAGFSINLGSMFKWIGCSRYALGAGATTYAIASLLPSILLDAIVAFPHALMLLRNTIRPSPPSIPGAMPATAPPPPVTPTAARPSPKSDSDVADSGAASEHEEHDASETGSEADVESNSGDGAGVGDSWVSLKTTSGTSEESAK</sequence>
<evidence type="ECO:0000313" key="2">
    <source>
        <dbReference type="Proteomes" id="UP000814033"/>
    </source>
</evidence>
<accession>A0ACB8SDD9</accession>
<dbReference type="Proteomes" id="UP000814033">
    <property type="component" value="Unassembled WGS sequence"/>
</dbReference>
<protein>
    <submittedName>
        <fullName evidence="1">Uncharacterized protein</fullName>
    </submittedName>
</protein>
<dbReference type="EMBL" id="MU275838">
    <property type="protein sequence ID" value="KAI0053873.1"/>
    <property type="molecule type" value="Genomic_DNA"/>
</dbReference>
<proteinExistence type="predicted"/>